<reference evidence="1" key="2">
    <citation type="submission" date="2022-06" db="UniProtKB">
        <authorList>
            <consortium name="EnsemblMetazoa"/>
        </authorList>
    </citation>
    <scope>IDENTIFICATION</scope>
</reference>
<dbReference type="AlphaFoldDB" id="A0A8R1TPN4"/>
<sequence length="140" mass="16292">MSNIDDLSLRPLIFDKLIQQKSRFTETLINSSAGEIKYLGSHFRTIHLFIIINDSVSMKEEQRPLLEFSHIIASNELHSNIMSAMDDDGSMSIVCNVKTKRQHLVRQMRKFNVSISGYDCDLTNILIEYFKCWKKLVHQK</sequence>
<protein>
    <submittedName>
        <fullName evidence="1">Uncharacterized protein</fullName>
    </submittedName>
</protein>
<keyword evidence="2" id="KW-1185">Reference proteome</keyword>
<accession>A0A8R1TPN4</accession>
<dbReference type="Proteomes" id="UP000024404">
    <property type="component" value="Unassembled WGS sequence"/>
</dbReference>
<organism evidence="1 2">
    <name type="scientific">Onchocerca volvulus</name>
    <dbReference type="NCBI Taxonomy" id="6282"/>
    <lineage>
        <taxon>Eukaryota</taxon>
        <taxon>Metazoa</taxon>
        <taxon>Ecdysozoa</taxon>
        <taxon>Nematoda</taxon>
        <taxon>Chromadorea</taxon>
        <taxon>Rhabditida</taxon>
        <taxon>Spirurina</taxon>
        <taxon>Spiruromorpha</taxon>
        <taxon>Filarioidea</taxon>
        <taxon>Onchocercidae</taxon>
        <taxon>Onchocerca</taxon>
    </lineage>
</organism>
<proteinExistence type="predicted"/>
<dbReference type="EnsemblMetazoa" id="OVOC2426.1">
    <property type="protein sequence ID" value="OVOC2426.1"/>
    <property type="gene ID" value="WBGene00239235"/>
</dbReference>
<reference evidence="2" key="1">
    <citation type="submission" date="2013-10" db="EMBL/GenBank/DDBJ databases">
        <title>Genome sequencing of Onchocerca volvulus.</title>
        <authorList>
            <person name="Cotton J."/>
            <person name="Tsai J."/>
            <person name="Stanley E."/>
            <person name="Tracey A."/>
            <person name="Holroyd N."/>
            <person name="Lustigman S."/>
            <person name="Berriman M."/>
        </authorList>
    </citation>
    <scope>NUCLEOTIDE SEQUENCE</scope>
</reference>
<dbReference type="EMBL" id="CMVM020000074">
    <property type="status" value="NOT_ANNOTATED_CDS"/>
    <property type="molecule type" value="Genomic_DNA"/>
</dbReference>
<evidence type="ECO:0000313" key="2">
    <source>
        <dbReference type="Proteomes" id="UP000024404"/>
    </source>
</evidence>
<name>A0A8R1TPN4_ONCVO</name>
<evidence type="ECO:0000313" key="1">
    <source>
        <dbReference type="EnsemblMetazoa" id="OVOC2426.1"/>
    </source>
</evidence>